<keyword evidence="2" id="KW-1185">Reference proteome</keyword>
<proteinExistence type="predicted"/>
<dbReference type="Proteomes" id="UP000821853">
    <property type="component" value="Chromosome 2"/>
</dbReference>
<dbReference type="EMBL" id="JABSTR010000004">
    <property type="protein sequence ID" value="KAH9368383.1"/>
    <property type="molecule type" value="Genomic_DNA"/>
</dbReference>
<organism evidence="1 2">
    <name type="scientific">Haemaphysalis longicornis</name>
    <name type="common">Bush tick</name>
    <dbReference type="NCBI Taxonomy" id="44386"/>
    <lineage>
        <taxon>Eukaryota</taxon>
        <taxon>Metazoa</taxon>
        <taxon>Ecdysozoa</taxon>
        <taxon>Arthropoda</taxon>
        <taxon>Chelicerata</taxon>
        <taxon>Arachnida</taxon>
        <taxon>Acari</taxon>
        <taxon>Parasitiformes</taxon>
        <taxon>Ixodida</taxon>
        <taxon>Ixodoidea</taxon>
        <taxon>Ixodidae</taxon>
        <taxon>Haemaphysalinae</taxon>
        <taxon>Haemaphysalis</taxon>
    </lineage>
</organism>
<dbReference type="OrthoDB" id="6536126at2759"/>
<dbReference type="VEuPathDB" id="VectorBase:HLOH_051272"/>
<accession>A0A9J6G013</accession>
<reference evidence="1 2" key="1">
    <citation type="journal article" date="2020" name="Cell">
        <title>Large-Scale Comparative Analyses of Tick Genomes Elucidate Their Genetic Diversity and Vector Capacities.</title>
        <authorList>
            <consortium name="Tick Genome and Microbiome Consortium (TIGMIC)"/>
            <person name="Jia N."/>
            <person name="Wang J."/>
            <person name="Shi W."/>
            <person name="Du L."/>
            <person name="Sun Y."/>
            <person name="Zhan W."/>
            <person name="Jiang J.F."/>
            <person name="Wang Q."/>
            <person name="Zhang B."/>
            <person name="Ji P."/>
            <person name="Bell-Sakyi L."/>
            <person name="Cui X.M."/>
            <person name="Yuan T.T."/>
            <person name="Jiang B.G."/>
            <person name="Yang W.F."/>
            <person name="Lam T.T."/>
            <person name="Chang Q.C."/>
            <person name="Ding S.J."/>
            <person name="Wang X.J."/>
            <person name="Zhu J.G."/>
            <person name="Ruan X.D."/>
            <person name="Zhao L."/>
            <person name="Wei J.T."/>
            <person name="Ye R.Z."/>
            <person name="Que T.C."/>
            <person name="Du C.H."/>
            <person name="Zhou Y.H."/>
            <person name="Cheng J.X."/>
            <person name="Dai P.F."/>
            <person name="Guo W.B."/>
            <person name="Han X.H."/>
            <person name="Huang E.J."/>
            <person name="Li L.F."/>
            <person name="Wei W."/>
            <person name="Gao Y.C."/>
            <person name="Liu J.Z."/>
            <person name="Shao H.Z."/>
            <person name="Wang X."/>
            <person name="Wang C.C."/>
            <person name="Yang T.C."/>
            <person name="Huo Q.B."/>
            <person name="Li W."/>
            <person name="Chen H.Y."/>
            <person name="Chen S.E."/>
            <person name="Zhou L.G."/>
            <person name="Ni X.B."/>
            <person name="Tian J.H."/>
            <person name="Sheng Y."/>
            <person name="Liu T."/>
            <person name="Pan Y.S."/>
            <person name="Xia L.Y."/>
            <person name="Li J."/>
            <person name="Zhao F."/>
            <person name="Cao W.C."/>
        </authorList>
    </citation>
    <scope>NUCLEOTIDE SEQUENCE [LARGE SCALE GENOMIC DNA]</scope>
    <source>
        <strain evidence="1">HaeL-2018</strain>
    </source>
</reference>
<name>A0A9J6G013_HAELO</name>
<comment type="caution">
    <text evidence="1">The sequence shown here is derived from an EMBL/GenBank/DDBJ whole genome shotgun (WGS) entry which is preliminary data.</text>
</comment>
<evidence type="ECO:0000313" key="2">
    <source>
        <dbReference type="Proteomes" id="UP000821853"/>
    </source>
</evidence>
<dbReference type="AlphaFoldDB" id="A0A9J6G013"/>
<sequence>MARKPHLRILGFYWQQNGRADVWVQHTLQQINHIANMLKIISHKIDGVKEAELRRITEALVYTRIMYGLPCMRVTEHQFRQINNILRRITRITLGIPNYAASTSVEGTAIYNTLSDRRIMHQEAQSHRLTSKQGQCLGGAYGIQHCQPTRHTTHRTTIGRHPIYQGKTHT</sequence>
<protein>
    <submittedName>
        <fullName evidence="1">Uncharacterized protein</fullName>
    </submittedName>
</protein>
<gene>
    <name evidence="1" type="ORF">HPB48_012687</name>
</gene>
<evidence type="ECO:0000313" key="1">
    <source>
        <dbReference type="EMBL" id="KAH9368383.1"/>
    </source>
</evidence>